<sequence>MSVALLVYIEDPQEADTVFPGYGRHGGQAASSGLRGPRLVQLLVGLYLARVRGNFSLVGIDPQSLEQDVQPGHYDRCCPFTTVWPVRWRNLFGGVIGLLTMTACSYVDQLDLSILTDVTIVQDPHEM</sequence>
<dbReference type="Proteomes" id="UP000249682">
    <property type="component" value="Chromosome"/>
</dbReference>
<evidence type="ECO:0000313" key="1">
    <source>
        <dbReference type="EMBL" id="AWV47133.1"/>
    </source>
</evidence>
<name>A0AAD0KSJ5_MYCLR</name>
<accession>A0AAD0KSJ5</accession>
<organism evidence="1 2">
    <name type="scientific">Mycobacterium leprae</name>
    <dbReference type="NCBI Taxonomy" id="1769"/>
    <lineage>
        <taxon>Bacteria</taxon>
        <taxon>Bacillati</taxon>
        <taxon>Actinomycetota</taxon>
        <taxon>Actinomycetes</taxon>
        <taxon>Mycobacteriales</taxon>
        <taxon>Mycobacteriaceae</taxon>
        <taxon>Mycobacterium</taxon>
    </lineage>
</organism>
<proteinExistence type="predicted"/>
<gene>
    <name evidence="1" type="ORF">DIJ64_00730</name>
</gene>
<dbReference type="EMBL" id="CP029543">
    <property type="protein sequence ID" value="AWV47133.1"/>
    <property type="molecule type" value="Genomic_DNA"/>
</dbReference>
<dbReference type="AlphaFoldDB" id="A0AAD0KSJ5"/>
<reference evidence="1 2" key="1">
    <citation type="submission" date="2018-05" db="EMBL/GenBank/DDBJ databases">
        <title>Evolution of small genomes with special reference to Mycobacterium leprae.</title>
        <authorList>
            <person name="Mohanty P.S."/>
            <person name="Bansal A.K."/>
            <person name="Gupta U.D."/>
            <person name="Naaz F."/>
            <person name="Dwivedi V.D."/>
            <person name="Singh H."/>
            <person name="Gupta G."/>
            <person name="Sharma S."/>
            <person name="Arora M."/>
        </authorList>
    </citation>
    <scope>NUCLEOTIDE SEQUENCE [LARGE SCALE GENOMIC DNA]</scope>
    <source>
        <strain evidence="1 2">MRHRU-235-G</strain>
    </source>
</reference>
<dbReference type="RefSeq" id="WP_041322295.1">
    <property type="nucleotide sequence ID" value="NZ_CP029543.1"/>
</dbReference>
<protein>
    <submittedName>
        <fullName evidence="1">Uncharacterized protein</fullName>
    </submittedName>
</protein>
<evidence type="ECO:0000313" key="2">
    <source>
        <dbReference type="Proteomes" id="UP000249682"/>
    </source>
</evidence>